<proteinExistence type="predicted"/>
<sequence length="117" mass="12439">MGAPYCVAGISVSSLSDNLFVLHVHCEDNKQKGDVVLQSDHAIETLTKMAMSADKVDNVNINQGSIKFTVGQGKEGIIDFTSGSELLIAKAKNGHLTVFCHLASVSEPILTDPESLP</sequence>
<dbReference type="PROSITE" id="PS51757">
    <property type="entry name" value="TH1"/>
    <property type="match status" value="1"/>
</dbReference>
<feature type="domain" description="TH1" evidence="1">
    <location>
        <begin position="1"/>
        <end position="102"/>
    </location>
</feature>
<evidence type="ECO:0000313" key="3">
    <source>
        <dbReference type="Proteomes" id="UP000050525"/>
    </source>
</evidence>
<organism evidence="2 3">
    <name type="scientific">Alligator mississippiensis</name>
    <name type="common">American alligator</name>
    <dbReference type="NCBI Taxonomy" id="8496"/>
    <lineage>
        <taxon>Eukaryota</taxon>
        <taxon>Metazoa</taxon>
        <taxon>Chordata</taxon>
        <taxon>Craniata</taxon>
        <taxon>Vertebrata</taxon>
        <taxon>Euteleostomi</taxon>
        <taxon>Archelosauria</taxon>
        <taxon>Archosauria</taxon>
        <taxon>Crocodylia</taxon>
        <taxon>Alligatoridae</taxon>
        <taxon>Alligatorinae</taxon>
        <taxon>Alligator</taxon>
    </lineage>
</organism>
<evidence type="ECO:0000259" key="1">
    <source>
        <dbReference type="PROSITE" id="PS51757"/>
    </source>
</evidence>
<reference evidence="2 3" key="1">
    <citation type="journal article" date="2012" name="Genome Biol.">
        <title>Sequencing three crocodilian genomes to illuminate the evolution of archosaurs and amniotes.</title>
        <authorList>
            <person name="St John J.A."/>
            <person name="Braun E.L."/>
            <person name="Isberg S.R."/>
            <person name="Miles L.G."/>
            <person name="Chong A.Y."/>
            <person name="Gongora J."/>
            <person name="Dalzell P."/>
            <person name="Moran C."/>
            <person name="Bed'hom B."/>
            <person name="Abzhanov A."/>
            <person name="Burgess S.C."/>
            <person name="Cooksey A.M."/>
            <person name="Castoe T.A."/>
            <person name="Crawford N.G."/>
            <person name="Densmore L.D."/>
            <person name="Drew J.C."/>
            <person name="Edwards S.V."/>
            <person name="Faircloth B.C."/>
            <person name="Fujita M.K."/>
            <person name="Greenwold M.J."/>
            <person name="Hoffmann F.G."/>
            <person name="Howard J.M."/>
            <person name="Iguchi T."/>
            <person name="Janes D.E."/>
            <person name="Khan S.Y."/>
            <person name="Kohno S."/>
            <person name="de Koning A.J."/>
            <person name="Lance S.L."/>
            <person name="McCarthy F.M."/>
            <person name="McCormack J.E."/>
            <person name="Merchant M.E."/>
            <person name="Peterson D.G."/>
            <person name="Pollock D.D."/>
            <person name="Pourmand N."/>
            <person name="Raney B.J."/>
            <person name="Roessler K.A."/>
            <person name="Sanford J.R."/>
            <person name="Sawyer R.H."/>
            <person name="Schmidt C.J."/>
            <person name="Triplett E.W."/>
            <person name="Tuberville T.D."/>
            <person name="Venegas-Anaya M."/>
            <person name="Howard J.T."/>
            <person name="Jarvis E.D."/>
            <person name="Guillette L.J.Jr."/>
            <person name="Glenn T.C."/>
            <person name="Green R.E."/>
            <person name="Ray D.A."/>
        </authorList>
    </citation>
    <scope>NUCLEOTIDE SEQUENCE [LARGE SCALE GENOMIC DNA]</scope>
    <source>
        <strain evidence="2">KSC_2009_1</strain>
    </source>
</reference>
<dbReference type="GO" id="GO:0003774">
    <property type="term" value="F:cytoskeletal motor activity"/>
    <property type="evidence" value="ECO:0007669"/>
    <property type="project" value="InterPro"/>
</dbReference>
<gene>
    <name evidence="2" type="ORF">Y1Q_0021955</name>
</gene>
<dbReference type="InterPro" id="IPR010926">
    <property type="entry name" value="Myosin_TH1"/>
</dbReference>
<keyword evidence="3" id="KW-1185">Reference proteome</keyword>
<dbReference type="STRING" id="8496.A0A151MLV3"/>
<accession>A0A151MLV3</accession>
<comment type="caution">
    <text evidence="2">The sequence shown here is derived from an EMBL/GenBank/DDBJ whole genome shotgun (WGS) entry which is preliminary data.</text>
</comment>
<evidence type="ECO:0000313" key="2">
    <source>
        <dbReference type="EMBL" id="KYO25370.1"/>
    </source>
</evidence>
<dbReference type="Pfam" id="PF06017">
    <property type="entry name" value="Myosin_TH1"/>
    <property type="match status" value="1"/>
</dbReference>
<dbReference type="AlphaFoldDB" id="A0A151MLV3"/>
<protein>
    <submittedName>
        <fullName evidence="2">Unconventional myosin-Ic-like</fullName>
    </submittedName>
</protein>
<name>A0A151MLV3_ALLMI</name>
<dbReference type="GO" id="GO:0016459">
    <property type="term" value="C:myosin complex"/>
    <property type="evidence" value="ECO:0007669"/>
    <property type="project" value="InterPro"/>
</dbReference>
<dbReference type="EMBL" id="AKHW03005807">
    <property type="protein sequence ID" value="KYO25370.1"/>
    <property type="molecule type" value="Genomic_DNA"/>
</dbReference>
<dbReference type="Proteomes" id="UP000050525">
    <property type="component" value="Unassembled WGS sequence"/>
</dbReference>